<name>A0A0F9ACV1_9ZZZZ</name>
<dbReference type="EMBL" id="LAZR01058370">
    <property type="protein sequence ID" value="KKK70041.1"/>
    <property type="molecule type" value="Genomic_DNA"/>
</dbReference>
<reference evidence="1" key="1">
    <citation type="journal article" date="2015" name="Nature">
        <title>Complex archaea that bridge the gap between prokaryotes and eukaryotes.</title>
        <authorList>
            <person name="Spang A."/>
            <person name="Saw J.H."/>
            <person name="Jorgensen S.L."/>
            <person name="Zaremba-Niedzwiedzka K."/>
            <person name="Martijn J."/>
            <person name="Lind A.E."/>
            <person name="van Eijk R."/>
            <person name="Schleper C."/>
            <person name="Guy L."/>
            <person name="Ettema T.J."/>
        </authorList>
    </citation>
    <scope>NUCLEOTIDE SEQUENCE</scope>
</reference>
<dbReference type="AlphaFoldDB" id="A0A0F9ACV1"/>
<protein>
    <submittedName>
        <fullName evidence="1">Uncharacterized protein</fullName>
    </submittedName>
</protein>
<sequence>MDYPWQSLTVKEDGREFLGGDEH</sequence>
<accession>A0A0F9ACV1</accession>
<organism evidence="1">
    <name type="scientific">marine sediment metagenome</name>
    <dbReference type="NCBI Taxonomy" id="412755"/>
    <lineage>
        <taxon>unclassified sequences</taxon>
        <taxon>metagenomes</taxon>
        <taxon>ecological metagenomes</taxon>
    </lineage>
</organism>
<proteinExistence type="predicted"/>
<feature type="non-terminal residue" evidence="1">
    <location>
        <position position="23"/>
    </location>
</feature>
<gene>
    <name evidence="1" type="ORF">LCGC14_2927960</name>
</gene>
<comment type="caution">
    <text evidence="1">The sequence shown here is derived from an EMBL/GenBank/DDBJ whole genome shotgun (WGS) entry which is preliminary data.</text>
</comment>
<evidence type="ECO:0000313" key="1">
    <source>
        <dbReference type="EMBL" id="KKK70041.1"/>
    </source>
</evidence>